<name>A0AAV0HDK5_9ROSI</name>
<proteinExistence type="predicted"/>
<organism evidence="8 9">
    <name type="scientific">Linum tenue</name>
    <dbReference type="NCBI Taxonomy" id="586396"/>
    <lineage>
        <taxon>Eukaryota</taxon>
        <taxon>Viridiplantae</taxon>
        <taxon>Streptophyta</taxon>
        <taxon>Embryophyta</taxon>
        <taxon>Tracheophyta</taxon>
        <taxon>Spermatophyta</taxon>
        <taxon>Magnoliopsida</taxon>
        <taxon>eudicotyledons</taxon>
        <taxon>Gunneridae</taxon>
        <taxon>Pentapetalae</taxon>
        <taxon>rosids</taxon>
        <taxon>fabids</taxon>
        <taxon>Malpighiales</taxon>
        <taxon>Linaceae</taxon>
        <taxon>Linum</taxon>
    </lineage>
</organism>
<dbReference type="AlphaFoldDB" id="A0AAV0HDK5"/>
<keyword evidence="9" id="KW-1185">Reference proteome</keyword>
<dbReference type="InterPro" id="IPR053213">
    <property type="entry name" value="RLP29"/>
</dbReference>
<dbReference type="Pfam" id="PF00560">
    <property type="entry name" value="LRR_1"/>
    <property type="match status" value="1"/>
</dbReference>
<keyword evidence="2" id="KW-0433">Leucine-rich repeat</keyword>
<evidence type="ECO:0000313" key="8">
    <source>
        <dbReference type="EMBL" id="CAI0382957.1"/>
    </source>
</evidence>
<gene>
    <name evidence="8" type="ORF">LITE_LOCUS3786</name>
</gene>
<accession>A0AAV0HDK5</accession>
<protein>
    <submittedName>
        <fullName evidence="8">Uncharacterized protein</fullName>
    </submittedName>
</protein>
<dbReference type="FunFam" id="3.80.10.10:FF:000095">
    <property type="entry name" value="LRR receptor-like serine/threonine-protein kinase GSO1"/>
    <property type="match status" value="1"/>
</dbReference>
<dbReference type="InterPro" id="IPR032675">
    <property type="entry name" value="LRR_dom_sf"/>
</dbReference>
<comment type="caution">
    <text evidence="8">The sequence shown here is derived from an EMBL/GenBank/DDBJ whole genome shotgun (WGS) entry which is preliminary data.</text>
</comment>
<reference evidence="8" key="1">
    <citation type="submission" date="2022-08" db="EMBL/GenBank/DDBJ databases">
        <authorList>
            <person name="Gutierrez-Valencia J."/>
        </authorList>
    </citation>
    <scope>NUCLEOTIDE SEQUENCE</scope>
</reference>
<evidence type="ECO:0000256" key="2">
    <source>
        <dbReference type="ARBA" id="ARBA00022614"/>
    </source>
</evidence>
<feature type="signal peptide" evidence="7">
    <location>
        <begin position="1"/>
        <end position="28"/>
    </location>
</feature>
<dbReference type="GO" id="GO:0016020">
    <property type="term" value="C:membrane"/>
    <property type="evidence" value="ECO:0007669"/>
    <property type="project" value="UniProtKB-SubCell"/>
</dbReference>
<dbReference type="PANTHER" id="PTHR48009">
    <property type="entry name" value="LEUCINE-RICH REPEAT (LRR) FAMILY PROTEIN"/>
    <property type="match status" value="1"/>
</dbReference>
<dbReference type="Gene3D" id="3.80.10.10">
    <property type="entry name" value="Ribonuclease Inhibitor"/>
    <property type="match status" value="3"/>
</dbReference>
<evidence type="ECO:0000256" key="7">
    <source>
        <dbReference type="SAM" id="SignalP"/>
    </source>
</evidence>
<evidence type="ECO:0000256" key="3">
    <source>
        <dbReference type="ARBA" id="ARBA00022692"/>
    </source>
</evidence>
<comment type="subcellular location">
    <subcellularLocation>
        <location evidence="1">Membrane</location>
        <topology evidence="1">Single-pass membrane protein</topology>
    </subcellularLocation>
</comment>
<evidence type="ECO:0000256" key="5">
    <source>
        <dbReference type="ARBA" id="ARBA00022989"/>
    </source>
</evidence>
<dbReference type="EMBL" id="CAMGYJ010000002">
    <property type="protein sequence ID" value="CAI0382957.1"/>
    <property type="molecule type" value="Genomic_DNA"/>
</dbReference>
<evidence type="ECO:0000313" key="9">
    <source>
        <dbReference type="Proteomes" id="UP001154282"/>
    </source>
</evidence>
<dbReference type="InterPro" id="IPR001611">
    <property type="entry name" value="Leu-rich_rpt"/>
</dbReference>
<dbReference type="SUPFAM" id="SSF52058">
    <property type="entry name" value="L domain-like"/>
    <property type="match status" value="1"/>
</dbReference>
<keyword evidence="4" id="KW-0677">Repeat</keyword>
<dbReference type="PRINTS" id="PR00019">
    <property type="entry name" value="LEURICHRPT"/>
</dbReference>
<keyword evidence="5" id="KW-1133">Transmembrane helix</keyword>
<keyword evidence="3" id="KW-0812">Transmembrane</keyword>
<dbReference type="Pfam" id="PF13855">
    <property type="entry name" value="LRR_8"/>
    <property type="match status" value="3"/>
</dbReference>
<evidence type="ECO:0000256" key="1">
    <source>
        <dbReference type="ARBA" id="ARBA00004167"/>
    </source>
</evidence>
<evidence type="ECO:0000256" key="4">
    <source>
        <dbReference type="ARBA" id="ARBA00022737"/>
    </source>
</evidence>
<dbReference type="PANTHER" id="PTHR48009:SF12">
    <property type="entry name" value="LEUCINE-RICH REPEAT RECEPTOR-LIKE PROTEIN KINASE PEPR2"/>
    <property type="match status" value="1"/>
</dbReference>
<evidence type="ECO:0000256" key="6">
    <source>
        <dbReference type="ARBA" id="ARBA00023136"/>
    </source>
</evidence>
<keyword evidence="7" id="KW-0732">Signal</keyword>
<feature type="chain" id="PRO_5043404200" evidence="7">
    <location>
        <begin position="29"/>
        <end position="430"/>
    </location>
</feature>
<dbReference type="Proteomes" id="UP001154282">
    <property type="component" value="Unassembled WGS sequence"/>
</dbReference>
<keyword evidence="6" id="KW-0472">Membrane</keyword>
<sequence length="430" mass="46958">MPNQKILPLLSLFFFIATISQLFPEANSRTYSADIEALKNLKNGLDPKSIARGSCLSSWDFAVDPCDRLFTDKFTCGLRCDRAVHDLFRVTEIALDSVGYSGSLSSTNWTSLPYLQALDLSDNSFSGSLPDSLSDLVQLRRLGLSRNLLSGEIPPTLSTLPRLEELYLDGNMFSGRVPASFSSLTTLKRVEIQRNNLSGVFPDLGSMHSLDYLDASDNKFSGEFGDSAFPSALVEISMRNNSISGHLPKTIADLKFLQVLDLSMNRLSGPIISVLFEHPSLQQLTLSHNDFTSLEVPATMGFDSELIAIDLSDNALRGLLPAFLCSMPKLSALSLENNRFTGMIPAAYGVKAAAAGTEGESTAFERLLLAGNYLVGKIPAAMMGMKPGSGNVSLVDNCLYRCPDDLFFCRGGDQKSVVECKRFWPVRMIP</sequence>